<dbReference type="Proteomes" id="UP001178148">
    <property type="component" value="Unassembled WGS sequence"/>
</dbReference>
<reference evidence="2 3" key="1">
    <citation type="journal article" date="2023" name="bioRxiv">
        <title>An intranuclear bacterial parasite of deep-sea mussels expresses apoptosis inhibitors acquired from its host.</title>
        <authorList>
            <person name="Gonzalez Porras M.A."/>
            <person name="Assie A."/>
            <person name="Tietjen M."/>
            <person name="Violette M."/>
            <person name="Kleiner M."/>
            <person name="Gruber-Vodicka H."/>
            <person name="Dubilier N."/>
            <person name="Leisch N."/>
        </authorList>
    </citation>
    <scope>NUCLEOTIDE SEQUENCE [LARGE SCALE GENOMIC DNA]</scope>
    <source>
        <strain evidence="2">IAP13</strain>
    </source>
</reference>
<dbReference type="EMBL" id="JASXSV010000007">
    <property type="protein sequence ID" value="MDP0588758.1"/>
    <property type="molecule type" value="Genomic_DNA"/>
</dbReference>
<gene>
    <name evidence="2" type="ORF">QS748_06010</name>
</gene>
<evidence type="ECO:0000313" key="2">
    <source>
        <dbReference type="EMBL" id="MDP0588758.1"/>
    </source>
</evidence>
<accession>A0AA90NL67</accession>
<dbReference type="AlphaFoldDB" id="A0AA90NL67"/>
<evidence type="ECO:0000313" key="3">
    <source>
        <dbReference type="Proteomes" id="UP001178148"/>
    </source>
</evidence>
<evidence type="ECO:0000256" key="1">
    <source>
        <dbReference type="SAM" id="MobiDB-lite"/>
    </source>
</evidence>
<comment type="caution">
    <text evidence="2">The sequence shown here is derived from an EMBL/GenBank/DDBJ whole genome shotgun (WGS) entry which is preliminary data.</text>
</comment>
<sequence>MTAGSCIVCLLVFQCRESCKGICQKHNKDTVTNDKDPEKELMIMKTSNEQNEQNKEATSLPLDKIVTATVCNAGQSKSIIPSAPAAKEDDKKTPMSMRTSDTVLKENEPEKEVSYLQLDKIVTEPTCNDGESKVIIDTHQMEFVKMNNKEASCPPSPSDIAITENCNARESKDGSSPQSGWKWGGWFRSNKK</sequence>
<proteinExistence type="predicted"/>
<feature type="region of interest" description="Disordered" evidence="1">
    <location>
        <begin position="168"/>
        <end position="192"/>
    </location>
</feature>
<organism evidence="2 3">
    <name type="scientific">Candidatus Endonucleibacter bathymodioli</name>
    <dbReference type="NCBI Taxonomy" id="539814"/>
    <lineage>
        <taxon>Bacteria</taxon>
        <taxon>Pseudomonadati</taxon>
        <taxon>Pseudomonadota</taxon>
        <taxon>Gammaproteobacteria</taxon>
        <taxon>Oceanospirillales</taxon>
        <taxon>Endozoicomonadaceae</taxon>
        <taxon>Candidatus Endonucleibacter</taxon>
    </lineage>
</organism>
<name>A0AA90NL67_9GAMM</name>
<feature type="region of interest" description="Disordered" evidence="1">
    <location>
        <begin position="80"/>
        <end position="109"/>
    </location>
</feature>
<protein>
    <submittedName>
        <fullName evidence="2">Uncharacterized protein</fullName>
    </submittedName>
</protein>
<keyword evidence="3" id="KW-1185">Reference proteome</keyword>